<proteinExistence type="predicted"/>
<sequence>MRKQGFLLLMLVLAASFKLLANEPTAVWQGKASAVSLTYDDALGSHLDTVAPQLQHYGFLATFYVVINSAHFYQRLEDWRKLAVAGHELGNHTLFHPCNGKLPGREWVRAEHDLSTWSVARYQQELQVANTTLAALDGRTQRTFAFPCGDLKAGETSFLPLLPQYFIGARGVESGVNLPKQTDPYMLKLFDATNLQIAQIGPLLDSAKGSYAIFMFHGVGGDHPLNTELEVHQALLAELARRQDSIWVAPVVEVLASMAKAH</sequence>
<dbReference type="Proteomes" id="UP001595453">
    <property type="component" value="Unassembled WGS sequence"/>
</dbReference>
<feature type="signal peptide" evidence="2">
    <location>
        <begin position="1"/>
        <end position="21"/>
    </location>
</feature>
<evidence type="ECO:0000256" key="1">
    <source>
        <dbReference type="ARBA" id="ARBA00022729"/>
    </source>
</evidence>
<gene>
    <name evidence="4" type="ORF">ACFOEE_00220</name>
</gene>
<keyword evidence="4" id="KW-0378">Hydrolase</keyword>
<reference evidence="5" key="1">
    <citation type="journal article" date="2019" name="Int. J. Syst. Evol. Microbiol.">
        <title>The Global Catalogue of Microorganisms (GCM) 10K type strain sequencing project: providing services to taxonomists for standard genome sequencing and annotation.</title>
        <authorList>
            <consortium name="The Broad Institute Genomics Platform"/>
            <consortium name="The Broad Institute Genome Sequencing Center for Infectious Disease"/>
            <person name="Wu L."/>
            <person name="Ma J."/>
        </authorList>
    </citation>
    <scope>NUCLEOTIDE SEQUENCE [LARGE SCALE GENOMIC DNA]</scope>
    <source>
        <strain evidence="5">KCTC 42730</strain>
    </source>
</reference>
<organism evidence="4 5">
    <name type="scientific">Pseudoalteromonas fenneropenaei</name>
    <dbReference type="NCBI Taxonomy" id="1737459"/>
    <lineage>
        <taxon>Bacteria</taxon>
        <taxon>Pseudomonadati</taxon>
        <taxon>Pseudomonadota</taxon>
        <taxon>Gammaproteobacteria</taxon>
        <taxon>Alteromonadales</taxon>
        <taxon>Pseudoalteromonadaceae</taxon>
        <taxon>Pseudoalteromonas</taxon>
    </lineage>
</organism>
<feature type="domain" description="NodB homology" evidence="3">
    <location>
        <begin position="33"/>
        <end position="262"/>
    </location>
</feature>
<evidence type="ECO:0000256" key="2">
    <source>
        <dbReference type="SAM" id="SignalP"/>
    </source>
</evidence>
<dbReference type="PANTHER" id="PTHR34216">
    <property type="match status" value="1"/>
</dbReference>
<dbReference type="GO" id="GO:0016787">
    <property type="term" value="F:hydrolase activity"/>
    <property type="evidence" value="ECO:0007669"/>
    <property type="project" value="UniProtKB-KW"/>
</dbReference>
<dbReference type="InterPro" id="IPR002509">
    <property type="entry name" value="NODB_dom"/>
</dbReference>
<dbReference type="EC" id="3.-.-.-" evidence="4"/>
<dbReference type="RefSeq" id="WP_377119685.1">
    <property type="nucleotide sequence ID" value="NZ_JBHRSD010000001.1"/>
</dbReference>
<dbReference type="SUPFAM" id="SSF88713">
    <property type="entry name" value="Glycoside hydrolase/deacetylase"/>
    <property type="match status" value="1"/>
</dbReference>
<dbReference type="Pfam" id="PF01522">
    <property type="entry name" value="Polysacc_deac_1"/>
    <property type="match status" value="1"/>
</dbReference>
<dbReference type="EMBL" id="JBHRSD010000001">
    <property type="protein sequence ID" value="MFC3030955.1"/>
    <property type="molecule type" value="Genomic_DNA"/>
</dbReference>
<dbReference type="CDD" id="cd10967">
    <property type="entry name" value="CE4_GLA_like_6s"/>
    <property type="match status" value="1"/>
</dbReference>
<accession>A0ABV7CD63</accession>
<feature type="chain" id="PRO_5045179954" evidence="2">
    <location>
        <begin position="22"/>
        <end position="262"/>
    </location>
</feature>
<keyword evidence="5" id="KW-1185">Reference proteome</keyword>
<name>A0ABV7CD63_9GAMM</name>
<comment type="caution">
    <text evidence="4">The sequence shown here is derived from an EMBL/GenBank/DDBJ whole genome shotgun (WGS) entry which is preliminary data.</text>
</comment>
<evidence type="ECO:0000313" key="4">
    <source>
        <dbReference type="EMBL" id="MFC3030955.1"/>
    </source>
</evidence>
<protein>
    <submittedName>
        <fullName evidence="4">Polysaccharide deacetylase family protein</fullName>
        <ecNumber evidence="4">3.-.-.-</ecNumber>
    </submittedName>
</protein>
<dbReference type="PROSITE" id="PS51677">
    <property type="entry name" value="NODB"/>
    <property type="match status" value="1"/>
</dbReference>
<dbReference type="InterPro" id="IPR051398">
    <property type="entry name" value="Polysacch_Deacetylase"/>
</dbReference>
<dbReference type="Gene3D" id="3.20.20.370">
    <property type="entry name" value="Glycoside hydrolase/deacetylase"/>
    <property type="match status" value="1"/>
</dbReference>
<evidence type="ECO:0000313" key="5">
    <source>
        <dbReference type="Proteomes" id="UP001595453"/>
    </source>
</evidence>
<dbReference type="InterPro" id="IPR011330">
    <property type="entry name" value="Glyco_hydro/deAcase_b/a-brl"/>
</dbReference>
<keyword evidence="1 2" id="KW-0732">Signal</keyword>
<evidence type="ECO:0000259" key="3">
    <source>
        <dbReference type="PROSITE" id="PS51677"/>
    </source>
</evidence>
<dbReference type="PANTHER" id="PTHR34216:SF11">
    <property type="entry name" value="CHITOOLIGOSACCHARIDE DEACETYLASE"/>
    <property type="match status" value="1"/>
</dbReference>